<dbReference type="AlphaFoldDB" id="A0A7C4NVP8"/>
<accession>A0A7C4NVP8</accession>
<proteinExistence type="predicted"/>
<reference evidence="1" key="1">
    <citation type="journal article" date="2020" name="mSystems">
        <title>Genome- and Community-Level Interaction Insights into Carbon Utilization and Element Cycling Functions of Hydrothermarchaeota in Hydrothermal Sediment.</title>
        <authorList>
            <person name="Zhou Z."/>
            <person name="Liu Y."/>
            <person name="Xu W."/>
            <person name="Pan J."/>
            <person name="Luo Z.H."/>
            <person name="Li M."/>
        </authorList>
    </citation>
    <scope>NUCLEOTIDE SEQUENCE [LARGE SCALE GENOMIC DNA]</scope>
    <source>
        <strain evidence="1">SpSt-648</strain>
    </source>
</reference>
<comment type="caution">
    <text evidence="1">The sequence shown here is derived from an EMBL/GenBank/DDBJ whole genome shotgun (WGS) entry which is preliminary data.</text>
</comment>
<organism evidence="1">
    <name type="scientific">Staphylothermus marinus</name>
    <dbReference type="NCBI Taxonomy" id="2280"/>
    <lineage>
        <taxon>Archaea</taxon>
        <taxon>Thermoproteota</taxon>
        <taxon>Thermoprotei</taxon>
        <taxon>Desulfurococcales</taxon>
        <taxon>Desulfurococcaceae</taxon>
        <taxon>Staphylothermus</taxon>
    </lineage>
</organism>
<gene>
    <name evidence="1" type="ORF">ENU20_04165</name>
</gene>
<protein>
    <submittedName>
        <fullName evidence="1">Uncharacterized protein</fullName>
    </submittedName>
</protein>
<sequence>MENSKSIVWKRRPFVIAIYDPNWFLKVLGYLRKRGLYFLIYENADKIPYFSVLYTDYYLFVQEVSIRNDVLVMYDPEHNCISLEKAILKTRFKERYEHVTVGIDPGSIATYVVIGDDELIDYGKVEPDKLKDEILEKLQCIPYRETVVRIGGGVDGWRLALNLKNRLRVRVEVVDEEETSGLTKLESILIKNKFLPSRNIRIDKDLYAAIRIALRKGMIV</sequence>
<name>A0A7C4NVP8_STAMA</name>
<dbReference type="EMBL" id="DTBP01000029">
    <property type="protein sequence ID" value="HGQ74254.1"/>
    <property type="molecule type" value="Genomic_DNA"/>
</dbReference>
<evidence type="ECO:0000313" key="1">
    <source>
        <dbReference type="EMBL" id="HGQ74254.1"/>
    </source>
</evidence>